<dbReference type="Gene3D" id="1.20.1070.10">
    <property type="entry name" value="Rhodopsin 7-helix transmembrane proteins"/>
    <property type="match status" value="1"/>
</dbReference>
<comment type="caution">
    <text evidence="10">The sequence shown here is derived from an EMBL/GenBank/DDBJ whole genome shotgun (WGS) entry which is preliminary data.</text>
</comment>
<dbReference type="Proteomes" id="UP001163046">
    <property type="component" value="Unassembled WGS sequence"/>
</dbReference>
<feature type="domain" description="G-protein coupled receptors family 2 profile 2" evidence="9">
    <location>
        <begin position="583"/>
        <end position="832"/>
    </location>
</feature>
<evidence type="ECO:0000256" key="6">
    <source>
        <dbReference type="SAM" id="MobiDB-lite"/>
    </source>
</evidence>
<keyword evidence="5" id="KW-1015">Disulfide bond</keyword>
<evidence type="ECO:0000313" key="10">
    <source>
        <dbReference type="EMBL" id="KAJ7372447.1"/>
    </source>
</evidence>
<dbReference type="GO" id="GO:0005886">
    <property type="term" value="C:plasma membrane"/>
    <property type="evidence" value="ECO:0007669"/>
    <property type="project" value="TreeGrafter"/>
</dbReference>
<comment type="subcellular location">
    <subcellularLocation>
        <location evidence="1">Membrane</location>
        <topology evidence="1">Multi-pass membrane protein</topology>
    </subcellularLocation>
</comment>
<evidence type="ECO:0000256" key="2">
    <source>
        <dbReference type="ARBA" id="ARBA00022692"/>
    </source>
</evidence>
<dbReference type="PROSITE" id="PS50261">
    <property type="entry name" value="G_PROTEIN_RECEP_F2_4"/>
    <property type="match status" value="1"/>
</dbReference>
<dbReference type="InterPro" id="IPR057244">
    <property type="entry name" value="GAIN_B"/>
</dbReference>
<name>A0A9X0CQM1_9CNID</name>
<evidence type="ECO:0000256" key="1">
    <source>
        <dbReference type="ARBA" id="ARBA00004141"/>
    </source>
</evidence>
<feature type="transmembrane region" description="Helical" evidence="7">
    <location>
        <begin position="657"/>
        <end position="677"/>
    </location>
</feature>
<feature type="transmembrane region" description="Helical" evidence="7">
    <location>
        <begin position="618"/>
        <end position="637"/>
    </location>
</feature>
<dbReference type="Pfam" id="PF00002">
    <property type="entry name" value="7tm_2"/>
    <property type="match status" value="1"/>
</dbReference>
<evidence type="ECO:0000259" key="9">
    <source>
        <dbReference type="PROSITE" id="PS50261"/>
    </source>
</evidence>
<dbReference type="InterPro" id="IPR000832">
    <property type="entry name" value="GPCR_2_secretin-like"/>
</dbReference>
<feature type="region of interest" description="Disordered" evidence="6">
    <location>
        <begin position="840"/>
        <end position="860"/>
    </location>
</feature>
<feature type="transmembrane region" description="Helical" evidence="7">
    <location>
        <begin position="736"/>
        <end position="757"/>
    </location>
</feature>
<evidence type="ECO:0000259" key="8">
    <source>
        <dbReference type="PROSITE" id="PS50221"/>
    </source>
</evidence>
<dbReference type="PANTHER" id="PTHR12011">
    <property type="entry name" value="ADHESION G-PROTEIN COUPLED RECEPTOR"/>
    <property type="match status" value="1"/>
</dbReference>
<proteinExistence type="predicted"/>
<feature type="domain" description="GAIN-B" evidence="8">
    <location>
        <begin position="423"/>
        <end position="575"/>
    </location>
</feature>
<keyword evidence="4 7" id="KW-0472">Membrane</keyword>
<evidence type="ECO:0000313" key="11">
    <source>
        <dbReference type="Proteomes" id="UP001163046"/>
    </source>
</evidence>
<dbReference type="Gene3D" id="2.60.220.50">
    <property type="match status" value="1"/>
</dbReference>
<feature type="transmembrane region" description="Helical" evidence="7">
    <location>
        <begin position="689"/>
        <end position="716"/>
    </location>
</feature>
<keyword evidence="3 7" id="KW-1133">Transmembrane helix</keyword>
<dbReference type="GO" id="GO:0007166">
    <property type="term" value="P:cell surface receptor signaling pathway"/>
    <property type="evidence" value="ECO:0007669"/>
    <property type="project" value="InterPro"/>
</dbReference>
<feature type="transmembrane region" description="Helical" evidence="7">
    <location>
        <begin position="582"/>
        <end position="606"/>
    </location>
</feature>
<dbReference type="InterPro" id="IPR017981">
    <property type="entry name" value="GPCR_2-like_7TM"/>
</dbReference>
<evidence type="ECO:0000256" key="7">
    <source>
        <dbReference type="SAM" id="Phobius"/>
    </source>
</evidence>
<dbReference type="Pfam" id="PF01825">
    <property type="entry name" value="GPS"/>
    <property type="match status" value="1"/>
</dbReference>
<sequence>MFAMETMTGPQRDEKLLRRTQQQAGFIYMAEGYFTEADSLMREGGLDPRELIILFPSLLSSNWKYLPSRELVELSGLVKGSKQFLAEAKQFLMQYLEETRGSAEDLGYKEEVDTALVKLYTEINSPNLQDLVSSETVVLSQIQSVGFRNMRDTTQLAAIFIVTINAHLLKALARGRGKMVVVGIIQEERRDRNFPGMRNYVVKFLAVASPGFGTSLESCFHGLLGRRIKKSAVTESTISASVSPSASTNDSVILATVTLDLSYSVFNNIPAGNTIQPTATADSQQPLQTINPGTDTTKKDCKNINWKDQKCPDANCVKMQMASMSKCIKDKPENLSFSSMDIPEQAIKLGLSLAKTIKTKQDSGVDVNSTKVVITDGMAMQVGVFDSEKYKNNTKLKMITFPNYSDPDFIGKWKNMGDSVAFPVEELPSAVKVVYSVAILPDVLGAKYLDKDEMAWQENHVPSSDISELYVVGDKLLTRKKVPRKRINSNLVSVKFVNTMTGKLLSGPLTKPALVTLKHLYTIEDHSEPTCVFYDGSAWSKDGCKVGETSSESQTVCECTHFSTFALIVKVKEKVDDSDRKMVVTVATVLGSFSILGLLICAIVAIVTNYHQTDNMRIALNIDVSLLLSQLVFFIGLSTGDNMFFSKPKTCEVVNPFVHFFELAALTWLLMEGMYYYSTLRPLFNEKNTVPIVFYFAVGWGIPIAFASACAEYGYPQFGNPGRSEFCWMFIRGGEAWFFAAPVLILVLLNLVARAFIVKEIACWEDDPDDIRIERAKYRVVTSCVLMVVIVLTWLFGVLAVNHTEDKIYHYLFIVFYTFQGLLVLLFYCVRNQEMWDHRKGKKDEEEKEKNKKLDFVYHP</sequence>
<evidence type="ECO:0000256" key="5">
    <source>
        <dbReference type="ARBA" id="ARBA00023157"/>
    </source>
</evidence>
<feature type="transmembrane region" description="Helical" evidence="7">
    <location>
        <begin position="808"/>
        <end position="830"/>
    </location>
</feature>
<dbReference type="OrthoDB" id="10037534at2759"/>
<feature type="transmembrane region" description="Helical" evidence="7">
    <location>
        <begin position="778"/>
        <end position="802"/>
    </location>
</feature>
<reference evidence="10" key="1">
    <citation type="submission" date="2023-01" db="EMBL/GenBank/DDBJ databases">
        <title>Genome assembly of the deep-sea coral Lophelia pertusa.</title>
        <authorList>
            <person name="Herrera S."/>
            <person name="Cordes E."/>
        </authorList>
    </citation>
    <scope>NUCLEOTIDE SEQUENCE</scope>
    <source>
        <strain evidence="10">USNM1676648</strain>
        <tissue evidence="10">Polyp</tissue>
    </source>
</reference>
<evidence type="ECO:0000256" key="4">
    <source>
        <dbReference type="ARBA" id="ARBA00023136"/>
    </source>
</evidence>
<dbReference type="PRINTS" id="PR00249">
    <property type="entry name" value="GPCRSECRETIN"/>
</dbReference>
<dbReference type="EMBL" id="MU826836">
    <property type="protein sequence ID" value="KAJ7372447.1"/>
    <property type="molecule type" value="Genomic_DNA"/>
</dbReference>
<accession>A0A9X0CQM1</accession>
<dbReference type="AlphaFoldDB" id="A0A9X0CQM1"/>
<keyword evidence="2 7" id="KW-0812">Transmembrane</keyword>
<dbReference type="GO" id="GO:0004930">
    <property type="term" value="F:G protein-coupled receptor activity"/>
    <property type="evidence" value="ECO:0007669"/>
    <property type="project" value="InterPro"/>
</dbReference>
<dbReference type="SMART" id="SM00303">
    <property type="entry name" value="GPS"/>
    <property type="match status" value="1"/>
</dbReference>
<keyword evidence="11" id="KW-1185">Reference proteome</keyword>
<dbReference type="PANTHER" id="PTHR12011:SF347">
    <property type="entry name" value="FI21270P1-RELATED"/>
    <property type="match status" value="1"/>
</dbReference>
<dbReference type="InterPro" id="IPR000203">
    <property type="entry name" value="GPS"/>
</dbReference>
<evidence type="ECO:0000256" key="3">
    <source>
        <dbReference type="ARBA" id="ARBA00022989"/>
    </source>
</evidence>
<organism evidence="10 11">
    <name type="scientific">Desmophyllum pertusum</name>
    <dbReference type="NCBI Taxonomy" id="174260"/>
    <lineage>
        <taxon>Eukaryota</taxon>
        <taxon>Metazoa</taxon>
        <taxon>Cnidaria</taxon>
        <taxon>Anthozoa</taxon>
        <taxon>Hexacorallia</taxon>
        <taxon>Scleractinia</taxon>
        <taxon>Caryophylliina</taxon>
        <taxon>Caryophylliidae</taxon>
        <taxon>Desmophyllum</taxon>
    </lineage>
</organism>
<dbReference type="InterPro" id="IPR046338">
    <property type="entry name" value="GAIN_dom_sf"/>
</dbReference>
<gene>
    <name evidence="10" type="ORF">OS493_018954</name>
</gene>
<dbReference type="PROSITE" id="PS50221">
    <property type="entry name" value="GAIN_B"/>
    <property type="match status" value="1"/>
</dbReference>
<protein>
    <submittedName>
        <fullName evidence="10">Uncharacterized protein</fullName>
    </submittedName>
</protein>